<dbReference type="AlphaFoldDB" id="A0A2W7RKK2"/>
<dbReference type="Proteomes" id="UP000249115">
    <property type="component" value="Unassembled WGS sequence"/>
</dbReference>
<dbReference type="RefSeq" id="WP_158093838.1">
    <property type="nucleotide sequence ID" value="NZ_MSSV01000001.1"/>
</dbReference>
<evidence type="ECO:0000313" key="1">
    <source>
        <dbReference type="EMBL" id="PZX61348.1"/>
    </source>
</evidence>
<name>A0A2W7RKK2_9BACT</name>
<proteinExistence type="predicted"/>
<reference evidence="1 2" key="1">
    <citation type="submission" date="2018-06" db="EMBL/GenBank/DDBJ databases">
        <title>Genomic Encyclopedia of Archaeal and Bacterial Type Strains, Phase II (KMG-II): from individual species to whole genera.</title>
        <authorList>
            <person name="Goeker M."/>
        </authorList>
    </citation>
    <scope>NUCLEOTIDE SEQUENCE [LARGE SCALE GENOMIC DNA]</scope>
    <source>
        <strain evidence="1 2">DSM 22686</strain>
    </source>
</reference>
<gene>
    <name evidence="1" type="ORF">LV84_00336</name>
</gene>
<comment type="caution">
    <text evidence="1">The sequence shown here is derived from an EMBL/GenBank/DDBJ whole genome shotgun (WGS) entry which is preliminary data.</text>
</comment>
<sequence>MKKIKIDIMENLLETELLSISGGQNLLGPTFWWLYVFTEVMEGVQKGVVTDCSETCTN</sequence>
<evidence type="ECO:0000313" key="2">
    <source>
        <dbReference type="Proteomes" id="UP000249115"/>
    </source>
</evidence>
<protein>
    <submittedName>
        <fullName evidence="1">Uncharacterized protein</fullName>
    </submittedName>
</protein>
<organism evidence="1 2">
    <name type="scientific">Algoriphagus ratkowskyi</name>
    <dbReference type="NCBI Taxonomy" id="57028"/>
    <lineage>
        <taxon>Bacteria</taxon>
        <taxon>Pseudomonadati</taxon>
        <taxon>Bacteroidota</taxon>
        <taxon>Cytophagia</taxon>
        <taxon>Cytophagales</taxon>
        <taxon>Cyclobacteriaceae</taxon>
        <taxon>Algoriphagus</taxon>
    </lineage>
</organism>
<dbReference type="EMBL" id="QKZU01000001">
    <property type="protein sequence ID" value="PZX61348.1"/>
    <property type="molecule type" value="Genomic_DNA"/>
</dbReference>
<accession>A0A2W7RKK2</accession>